<comment type="similarity">
    <text evidence="6">Belongs to the class-II pyridoxal-phosphate-dependent aminotransferase family.</text>
</comment>
<evidence type="ECO:0000313" key="10">
    <source>
        <dbReference type="Proteomes" id="UP001432000"/>
    </source>
</evidence>
<dbReference type="EMBL" id="CP147846">
    <property type="protein sequence ID" value="WXG66904.1"/>
    <property type="molecule type" value="Genomic_DNA"/>
</dbReference>
<dbReference type="InterPro" id="IPR015421">
    <property type="entry name" value="PyrdxlP-dep_Trfase_major"/>
</dbReference>
<keyword evidence="3" id="KW-0808">Transferase</keyword>
<comment type="cofactor">
    <cofactor evidence="1 6">
        <name>pyridoxal 5'-phosphate</name>
        <dbReference type="ChEBI" id="CHEBI:597326"/>
    </cofactor>
</comment>
<evidence type="ECO:0000313" key="9">
    <source>
        <dbReference type="EMBL" id="WXG66904.1"/>
    </source>
</evidence>
<dbReference type="Gene3D" id="3.90.1150.10">
    <property type="entry name" value="Aspartate Aminotransferase, domain 1"/>
    <property type="match status" value="1"/>
</dbReference>
<reference evidence="9 10" key="1">
    <citation type="submission" date="2024-03" db="EMBL/GenBank/DDBJ databases">
        <title>Natural products discovery in diverse microorganisms through a two-stage MS feature dereplication strategy.</title>
        <authorList>
            <person name="Zhang R."/>
        </authorList>
    </citation>
    <scope>NUCLEOTIDE SEQUENCE [LARGE SCALE GENOMIC DNA]</scope>
    <source>
        <strain evidence="9 10">18930</strain>
    </source>
</reference>
<dbReference type="InterPro" id="IPR004839">
    <property type="entry name" value="Aminotransferase_I/II_large"/>
</dbReference>
<dbReference type="PANTHER" id="PTHR13693">
    <property type="entry name" value="CLASS II AMINOTRANSFERASE/8-AMINO-7-OXONONANOATE SYNTHASE"/>
    <property type="match status" value="1"/>
</dbReference>
<evidence type="ECO:0000256" key="2">
    <source>
        <dbReference type="ARBA" id="ARBA00013187"/>
    </source>
</evidence>
<evidence type="ECO:0000256" key="6">
    <source>
        <dbReference type="RuleBase" id="RU003693"/>
    </source>
</evidence>
<dbReference type="GO" id="GO:0008483">
    <property type="term" value="F:transaminase activity"/>
    <property type="evidence" value="ECO:0007669"/>
    <property type="project" value="UniProtKB-KW"/>
</dbReference>
<dbReference type="InterPro" id="IPR001917">
    <property type="entry name" value="Aminotrans_II_pyridoxalP_BS"/>
</dbReference>
<dbReference type="Pfam" id="PF00155">
    <property type="entry name" value="Aminotran_1_2"/>
    <property type="match status" value="1"/>
</dbReference>
<keyword evidence="4 6" id="KW-0663">Pyridoxal phosphate</keyword>
<dbReference type="InterPro" id="IPR050087">
    <property type="entry name" value="AON_synthase_class-II"/>
</dbReference>
<dbReference type="SUPFAM" id="SSF53383">
    <property type="entry name" value="PLP-dependent transferases"/>
    <property type="match status" value="1"/>
</dbReference>
<evidence type="ECO:0000256" key="5">
    <source>
        <dbReference type="ARBA" id="ARBA00047715"/>
    </source>
</evidence>
<feature type="region of interest" description="Disordered" evidence="7">
    <location>
        <begin position="19"/>
        <end position="53"/>
    </location>
</feature>
<dbReference type="EC" id="2.3.1.47" evidence="2"/>
<dbReference type="InterPro" id="IPR015422">
    <property type="entry name" value="PyrdxlP-dep_Trfase_small"/>
</dbReference>
<organism evidence="9 10">
    <name type="scientific">Rhodococcus sovatensis</name>
    <dbReference type="NCBI Taxonomy" id="1805840"/>
    <lineage>
        <taxon>Bacteria</taxon>
        <taxon>Bacillati</taxon>
        <taxon>Actinomycetota</taxon>
        <taxon>Actinomycetes</taxon>
        <taxon>Mycobacteriales</taxon>
        <taxon>Nocardiaceae</taxon>
        <taxon>Rhodococcus</taxon>
    </lineage>
</organism>
<gene>
    <name evidence="9" type="ORF">WDS16_16700</name>
</gene>
<evidence type="ECO:0000256" key="3">
    <source>
        <dbReference type="ARBA" id="ARBA00022679"/>
    </source>
</evidence>
<name>A0ABZ2PDP7_9NOCA</name>
<dbReference type="Gene3D" id="3.40.640.10">
    <property type="entry name" value="Type I PLP-dependent aspartate aminotransferase-like (Major domain)"/>
    <property type="match status" value="1"/>
</dbReference>
<dbReference type="PROSITE" id="PS00599">
    <property type="entry name" value="AA_TRANSFER_CLASS_2"/>
    <property type="match status" value="1"/>
</dbReference>
<dbReference type="RefSeq" id="WP_338886342.1">
    <property type="nucleotide sequence ID" value="NZ_CP147846.1"/>
</dbReference>
<keyword evidence="10" id="KW-1185">Reference proteome</keyword>
<evidence type="ECO:0000259" key="8">
    <source>
        <dbReference type="Pfam" id="PF00155"/>
    </source>
</evidence>
<protein>
    <recommendedName>
        <fullName evidence="2">8-amino-7-oxononanoate synthase</fullName>
        <ecNumber evidence="2">2.3.1.47</ecNumber>
    </recommendedName>
</protein>
<evidence type="ECO:0000256" key="1">
    <source>
        <dbReference type="ARBA" id="ARBA00001933"/>
    </source>
</evidence>
<dbReference type="PANTHER" id="PTHR13693:SF3">
    <property type="entry name" value="LD36009P"/>
    <property type="match status" value="1"/>
</dbReference>
<sequence>MTSDAREIARQLLSRSGYSTVQVDDPGTSTHVGAPVPVAEFSPPPRSRTVGSGLLDHPDIVSTVAQFDGVDAMFASLGVPNPLYLEHEGTSGAVIRQLDRDMLNFGCFNYLGLSNDARVADAAKAAIDEYGTSVSASRIVSGQIPLYARFESRIAEIYDVDDAVVTTSGYLTNAAAVGYLLGRGDLAVCDALVHSSIVSGTEWAGCRRVTFRHNDPAALEAILKMSRAGFTRAMVILESHYSMDGDVALLPQLVAVARKYDCAVMIDEAHSFGVLGERGHGIRDLYGLSGDAVDVWMGTMSKALGSVGGFIAGSRELVRAFKYSAPGLSMFATAPAPASIAAALASIDIIDAEPDRIARLQSRAQYAFAKAQALGLSTGLAEGTPILPIIVSDTQKAVIAQVTLLEAGVNVNAITYPSVPLGEERLRLFISSEHTIEQIDTALIEIASVLDKL</sequence>
<evidence type="ECO:0000256" key="4">
    <source>
        <dbReference type="ARBA" id="ARBA00022898"/>
    </source>
</evidence>
<comment type="catalytic activity">
    <reaction evidence="5">
        <text>6-carboxyhexanoyl-[ACP] + L-alanine + H(+) = (8S)-8-amino-7-oxononanoate + holo-[ACP] + CO2</text>
        <dbReference type="Rhea" id="RHEA:42288"/>
        <dbReference type="Rhea" id="RHEA-COMP:9685"/>
        <dbReference type="Rhea" id="RHEA-COMP:9955"/>
        <dbReference type="ChEBI" id="CHEBI:15378"/>
        <dbReference type="ChEBI" id="CHEBI:16526"/>
        <dbReference type="ChEBI" id="CHEBI:57972"/>
        <dbReference type="ChEBI" id="CHEBI:64479"/>
        <dbReference type="ChEBI" id="CHEBI:78846"/>
        <dbReference type="ChEBI" id="CHEBI:149468"/>
        <dbReference type="EC" id="2.3.1.47"/>
    </reaction>
</comment>
<feature type="compositionally biased region" description="Polar residues" evidence="7">
    <location>
        <begin position="19"/>
        <end position="31"/>
    </location>
</feature>
<accession>A0ABZ2PDP7</accession>
<evidence type="ECO:0000256" key="7">
    <source>
        <dbReference type="SAM" id="MobiDB-lite"/>
    </source>
</evidence>
<keyword evidence="9" id="KW-0032">Aminotransferase</keyword>
<proteinExistence type="inferred from homology"/>
<feature type="domain" description="Aminotransferase class I/classII large" evidence="8">
    <location>
        <begin position="101"/>
        <end position="443"/>
    </location>
</feature>
<dbReference type="Proteomes" id="UP001432000">
    <property type="component" value="Chromosome"/>
</dbReference>
<dbReference type="InterPro" id="IPR015424">
    <property type="entry name" value="PyrdxlP-dep_Trfase"/>
</dbReference>